<dbReference type="OrthoDB" id="9781469at2"/>
<dbReference type="EMBL" id="CP001802">
    <property type="protein sequence ID" value="ACY20203.1"/>
    <property type="molecule type" value="Genomic_DNA"/>
</dbReference>
<evidence type="ECO:0000313" key="9">
    <source>
        <dbReference type="Proteomes" id="UP000001219"/>
    </source>
</evidence>
<feature type="transmembrane region" description="Helical" evidence="6">
    <location>
        <begin position="54"/>
        <end position="74"/>
    </location>
</feature>
<dbReference type="PANTHER" id="PTHR42718:SF42">
    <property type="entry name" value="EXPORT PROTEIN"/>
    <property type="match status" value="1"/>
</dbReference>
<evidence type="ECO:0000256" key="5">
    <source>
        <dbReference type="SAM" id="MobiDB-lite"/>
    </source>
</evidence>
<feature type="transmembrane region" description="Helical" evidence="6">
    <location>
        <begin position="296"/>
        <end position="322"/>
    </location>
</feature>
<dbReference type="SUPFAM" id="SSF103473">
    <property type="entry name" value="MFS general substrate transporter"/>
    <property type="match status" value="1"/>
</dbReference>
<keyword evidence="3 6" id="KW-1133">Transmembrane helix</keyword>
<dbReference type="InterPro" id="IPR020846">
    <property type="entry name" value="MFS_dom"/>
</dbReference>
<reference evidence="8 9" key="2">
    <citation type="journal article" date="2010" name="Stand. Genomic Sci.">
        <title>Complete genome sequence of Gordonia bronchialis type strain (3410).</title>
        <authorList>
            <person name="Ivanova N."/>
            <person name="Sikorski J."/>
            <person name="Jando M."/>
            <person name="Lapidus A."/>
            <person name="Nolan M."/>
            <person name="Lucas S."/>
            <person name="Del Rio T.G."/>
            <person name="Tice H."/>
            <person name="Copeland A."/>
            <person name="Cheng J.F."/>
            <person name="Chen F."/>
            <person name="Bruce D."/>
            <person name="Goodwin L."/>
            <person name="Pitluck S."/>
            <person name="Mavromatis K."/>
            <person name="Ovchinnikova G."/>
            <person name="Pati A."/>
            <person name="Chen A."/>
            <person name="Palaniappan K."/>
            <person name="Land M."/>
            <person name="Hauser L."/>
            <person name="Chang Y.J."/>
            <person name="Jeffries C.D."/>
            <person name="Chain P."/>
            <person name="Saunders E."/>
            <person name="Han C."/>
            <person name="Detter J.C."/>
            <person name="Brettin T."/>
            <person name="Rohde M."/>
            <person name="Goker M."/>
            <person name="Bristow J."/>
            <person name="Eisen J.A."/>
            <person name="Markowitz V."/>
            <person name="Hugenholtz P."/>
            <person name="Klenk H.P."/>
            <person name="Kyrpides N.C."/>
        </authorList>
    </citation>
    <scope>NUCLEOTIDE SEQUENCE [LARGE SCALE GENOMIC DNA]</scope>
    <source>
        <strain evidence="9">ATCC 25592 / DSM 43247 / BCRC 13721 / JCM 3198 / KCTC 3076 / NBRC 16047 / NCTC 10667</strain>
    </source>
</reference>
<evidence type="ECO:0000256" key="6">
    <source>
        <dbReference type="SAM" id="Phobius"/>
    </source>
</evidence>
<dbReference type="KEGG" id="gbr:Gbro_0890"/>
<dbReference type="PANTHER" id="PTHR42718">
    <property type="entry name" value="MAJOR FACILITATOR SUPERFAMILY MULTIDRUG TRANSPORTER MFSC"/>
    <property type="match status" value="1"/>
</dbReference>
<dbReference type="PROSITE" id="PS50850">
    <property type="entry name" value="MFS"/>
    <property type="match status" value="1"/>
</dbReference>
<dbReference type="Pfam" id="PF07690">
    <property type="entry name" value="MFS_1"/>
    <property type="match status" value="1"/>
</dbReference>
<feature type="transmembrane region" description="Helical" evidence="6">
    <location>
        <begin position="507"/>
        <end position="525"/>
    </location>
</feature>
<dbReference type="HOGENOM" id="CLU_000960_28_2_11"/>
<name>D0L3K4_GORB4</name>
<dbReference type="eggNOG" id="COG0477">
    <property type="taxonomic scope" value="Bacteria"/>
</dbReference>
<keyword evidence="2 6" id="KW-0812">Transmembrane</keyword>
<dbReference type="InterPro" id="IPR011701">
    <property type="entry name" value="MFS"/>
</dbReference>
<feature type="compositionally biased region" description="Basic and acidic residues" evidence="5">
    <location>
        <begin position="551"/>
        <end position="565"/>
    </location>
</feature>
<feature type="region of interest" description="Disordered" evidence="5">
    <location>
        <begin position="535"/>
        <end position="565"/>
    </location>
</feature>
<feature type="transmembrane region" description="Helical" evidence="6">
    <location>
        <begin position="270"/>
        <end position="290"/>
    </location>
</feature>
<dbReference type="InterPro" id="IPR036259">
    <property type="entry name" value="MFS_trans_sf"/>
</dbReference>
<feature type="transmembrane region" description="Helical" evidence="6">
    <location>
        <begin position="202"/>
        <end position="220"/>
    </location>
</feature>
<protein>
    <submittedName>
        <fullName evidence="8">Major facilitator superfamily MFS_1</fullName>
    </submittedName>
</protein>
<evidence type="ECO:0000259" key="7">
    <source>
        <dbReference type="PROSITE" id="PS50850"/>
    </source>
</evidence>
<feature type="transmembrane region" description="Helical" evidence="6">
    <location>
        <begin position="81"/>
        <end position="101"/>
    </location>
</feature>
<feature type="transmembrane region" description="Helical" evidence="6">
    <location>
        <begin position="107"/>
        <end position="128"/>
    </location>
</feature>
<feature type="transmembrane region" description="Helical" evidence="6">
    <location>
        <begin position="140"/>
        <end position="162"/>
    </location>
</feature>
<evidence type="ECO:0000256" key="2">
    <source>
        <dbReference type="ARBA" id="ARBA00022692"/>
    </source>
</evidence>
<dbReference type="Proteomes" id="UP000001219">
    <property type="component" value="Chromosome"/>
</dbReference>
<evidence type="ECO:0000256" key="3">
    <source>
        <dbReference type="ARBA" id="ARBA00022989"/>
    </source>
</evidence>
<evidence type="ECO:0000313" key="8">
    <source>
        <dbReference type="EMBL" id="ACY20203.1"/>
    </source>
</evidence>
<feature type="domain" description="Major facilitator superfamily (MFS) profile" evidence="7">
    <location>
        <begin position="16"/>
        <end position="530"/>
    </location>
</feature>
<keyword evidence="4 6" id="KW-0472">Membrane</keyword>
<accession>D0L3K4</accession>
<dbReference type="CDD" id="cd17321">
    <property type="entry name" value="MFS_MMR_MDR_like"/>
    <property type="match status" value="1"/>
</dbReference>
<reference evidence="9" key="1">
    <citation type="submission" date="2009-10" db="EMBL/GenBank/DDBJ databases">
        <title>The complete chromosome of Gordonia bronchialis DSM 43247.</title>
        <authorList>
            <consortium name="US DOE Joint Genome Institute (JGI-PGF)"/>
            <person name="Lucas S."/>
            <person name="Copeland A."/>
            <person name="Lapidus A."/>
            <person name="Glavina del Rio T."/>
            <person name="Dalin E."/>
            <person name="Tice H."/>
            <person name="Bruce D."/>
            <person name="Goodwin L."/>
            <person name="Pitluck S."/>
            <person name="Kyrpides N."/>
            <person name="Mavromatis K."/>
            <person name="Ivanova N."/>
            <person name="Ovchinnikova G."/>
            <person name="Saunders E."/>
            <person name="Brettin T."/>
            <person name="Detter J.C."/>
            <person name="Han C."/>
            <person name="Larimer F."/>
            <person name="Land M."/>
            <person name="Hauser L."/>
            <person name="Markowitz V."/>
            <person name="Cheng J.-F."/>
            <person name="Hugenholtz P."/>
            <person name="Woyke T."/>
            <person name="Wu D."/>
            <person name="Jando M."/>
            <person name="Schneider S."/>
            <person name="Goeker M."/>
            <person name="Klenk H.-P."/>
            <person name="Eisen J.A."/>
        </authorList>
    </citation>
    <scope>NUCLEOTIDE SEQUENCE [LARGE SCALE GENOMIC DNA]</scope>
    <source>
        <strain evidence="9">ATCC 25592 / DSM 43247 / BCRC 13721 / JCM 3198 / KCTC 3076 / NBRC 16047 / NCTC 10667</strain>
    </source>
</reference>
<dbReference type="GO" id="GO:0022857">
    <property type="term" value="F:transmembrane transporter activity"/>
    <property type="evidence" value="ECO:0007669"/>
    <property type="project" value="InterPro"/>
</dbReference>
<gene>
    <name evidence="8" type="ordered locus">Gbro_0890</name>
</gene>
<feature type="transmembrane region" description="Helical" evidence="6">
    <location>
        <begin position="358"/>
        <end position="377"/>
    </location>
</feature>
<proteinExistence type="predicted"/>
<feature type="transmembrane region" description="Helical" evidence="6">
    <location>
        <begin position="232"/>
        <end position="249"/>
    </location>
</feature>
<evidence type="ECO:0000256" key="1">
    <source>
        <dbReference type="ARBA" id="ARBA00004651"/>
    </source>
</evidence>
<comment type="subcellular location">
    <subcellularLocation>
        <location evidence="1">Cell membrane</location>
        <topology evidence="1">Multi-pass membrane protein</topology>
    </subcellularLocation>
</comment>
<dbReference type="GO" id="GO:0005886">
    <property type="term" value="C:plasma membrane"/>
    <property type="evidence" value="ECO:0007669"/>
    <property type="project" value="UniProtKB-SubCell"/>
</dbReference>
<keyword evidence="9" id="KW-1185">Reference proteome</keyword>
<feature type="transmembrane region" description="Helical" evidence="6">
    <location>
        <begin position="12"/>
        <end position="34"/>
    </location>
</feature>
<evidence type="ECO:0000256" key="4">
    <source>
        <dbReference type="ARBA" id="ARBA00023136"/>
    </source>
</evidence>
<dbReference type="AlphaFoldDB" id="D0L3K4"/>
<dbReference type="STRING" id="526226.Gbro_0890"/>
<feature type="transmembrane region" description="Helical" evidence="6">
    <location>
        <begin position="168"/>
        <end position="190"/>
    </location>
</feature>
<organism evidence="8 9">
    <name type="scientific">Gordonia bronchialis (strain ATCC 25592 / DSM 43247 / BCRC 13721 / JCM 3198 / KCTC 3076 / NBRC 16047 / NCTC 10667)</name>
    <name type="common">Rhodococcus bronchialis</name>
    <dbReference type="NCBI Taxonomy" id="526226"/>
    <lineage>
        <taxon>Bacteria</taxon>
        <taxon>Bacillati</taxon>
        <taxon>Actinomycetota</taxon>
        <taxon>Actinomycetes</taxon>
        <taxon>Mycobacteriales</taxon>
        <taxon>Gordoniaceae</taxon>
        <taxon>Gordonia</taxon>
    </lineage>
</organism>
<sequence length="565" mass="58369">MTRRTIGGMDLRSAWLILIACSAVSMVVAAMAALNTALPQIAIHTGADAGQMTWIIDGYTLTLAALLLPAGAVGDRVGRRGVLIAGLILFAVASLVAIWVSGPTELIATRCLAGAAAALIMPTTLSLITSGVPAERRPIAISIWAAVAGAGAIAGFFVTGLLLEFFSWHSIFITFAISATLTALLCLTIGTSKDRDPDPFDFPGSITSVVAVTGVVLGLLEAPHRGWDDPLVLVALIGGALCGVLFCVIELRRPHKLLDVRLFTNRAFGAGALSVALQFFASFAVFYLYLQRLQLVFGFTALQSALALMPMVAGTVTFGLLGNWLAVRFHSLRFVLGGGILIAGIGMVLLGVVDYDVYWQSVWMIAICATGIGIATAPSTTAIMSNTPLDNQGVGSAVNDTARELGAAIGIALAGSILAAGYSSRITGTADLARDQLTAAGEQRIAAGDVAGGQALIDGADQVAGGISKSLAEATEVIARLPAEAAPLAARLADGAQQAFVHPMNQACVVLGSVLIVGAVVLFWFTPRRVVDVLPGLDDGDDQTGDQTGDETPRESDPAGDHALD</sequence>
<feature type="transmembrane region" description="Helical" evidence="6">
    <location>
        <begin position="334"/>
        <end position="352"/>
    </location>
</feature>
<dbReference type="Gene3D" id="1.20.1720.10">
    <property type="entry name" value="Multidrug resistance protein D"/>
    <property type="match status" value="1"/>
</dbReference>
<dbReference type="Gene3D" id="1.20.1250.20">
    <property type="entry name" value="MFS general substrate transporter like domains"/>
    <property type="match status" value="1"/>
</dbReference>
<dbReference type="RefSeq" id="WP_012832783.1">
    <property type="nucleotide sequence ID" value="NC_013441.1"/>
</dbReference>